<gene>
    <name evidence="1" type="ORF">Patl1_17853</name>
</gene>
<sequence>MGNLFRCIQAEQSTGVIKERFGKFEERQLDVRCKTKTKGNVFISVVAFVQYRALVMSAYGYEIVQTLIVEIEPDKHVKWAMNDISAGKVPSMVSYGSNLFSSDSIVIIYLQDLRVAESEKAEAEKLLHIKRAEGEAEAKYLSGLGSQYFDTVKEIGAASKSSAIFIPHGPGAVRNVATQIRDDLLQASHQ</sequence>
<name>A0ACC1C1K4_9ROSI</name>
<dbReference type="Proteomes" id="UP001164250">
    <property type="component" value="Chromosome 2"/>
</dbReference>
<comment type="caution">
    <text evidence="1">The sequence shown here is derived from an EMBL/GenBank/DDBJ whole genome shotgun (WGS) entry which is preliminary data.</text>
</comment>
<dbReference type="EMBL" id="CM047898">
    <property type="protein sequence ID" value="KAJ0105903.1"/>
    <property type="molecule type" value="Genomic_DNA"/>
</dbReference>
<organism evidence="1 2">
    <name type="scientific">Pistacia atlantica</name>
    <dbReference type="NCBI Taxonomy" id="434234"/>
    <lineage>
        <taxon>Eukaryota</taxon>
        <taxon>Viridiplantae</taxon>
        <taxon>Streptophyta</taxon>
        <taxon>Embryophyta</taxon>
        <taxon>Tracheophyta</taxon>
        <taxon>Spermatophyta</taxon>
        <taxon>Magnoliopsida</taxon>
        <taxon>eudicotyledons</taxon>
        <taxon>Gunneridae</taxon>
        <taxon>Pentapetalae</taxon>
        <taxon>rosids</taxon>
        <taxon>malvids</taxon>
        <taxon>Sapindales</taxon>
        <taxon>Anacardiaceae</taxon>
        <taxon>Pistacia</taxon>
    </lineage>
</organism>
<reference evidence="2" key="1">
    <citation type="journal article" date="2023" name="G3 (Bethesda)">
        <title>Genome assembly and association tests identify interacting loci associated with vigor, precocity, and sex in interspecific pistachio rootstocks.</title>
        <authorList>
            <person name="Palmer W."/>
            <person name="Jacygrad E."/>
            <person name="Sagayaradj S."/>
            <person name="Cavanaugh K."/>
            <person name="Han R."/>
            <person name="Bertier L."/>
            <person name="Beede B."/>
            <person name="Kafkas S."/>
            <person name="Golino D."/>
            <person name="Preece J."/>
            <person name="Michelmore R."/>
        </authorList>
    </citation>
    <scope>NUCLEOTIDE SEQUENCE [LARGE SCALE GENOMIC DNA]</scope>
</reference>
<proteinExistence type="predicted"/>
<keyword evidence="2" id="KW-1185">Reference proteome</keyword>
<accession>A0ACC1C1K4</accession>
<protein>
    <submittedName>
        <fullName evidence="1">Uncharacterized protein</fullName>
    </submittedName>
</protein>
<evidence type="ECO:0000313" key="2">
    <source>
        <dbReference type="Proteomes" id="UP001164250"/>
    </source>
</evidence>
<evidence type="ECO:0000313" key="1">
    <source>
        <dbReference type="EMBL" id="KAJ0105903.1"/>
    </source>
</evidence>